<reference evidence="4 5" key="1">
    <citation type="submission" date="2020-04" db="EMBL/GenBank/DDBJ databases">
        <authorList>
            <person name="Klaysubun C."/>
            <person name="Duangmal K."/>
            <person name="Lipun K."/>
        </authorList>
    </citation>
    <scope>NUCLEOTIDE SEQUENCE [LARGE SCALE GENOMIC DNA]</scope>
    <source>
        <strain evidence="4 5">K10HN5</strain>
    </source>
</reference>
<accession>A0ABX1SC30</accession>
<proteinExistence type="predicted"/>
<feature type="transmembrane region" description="Helical" evidence="2">
    <location>
        <begin position="116"/>
        <end position="138"/>
    </location>
</feature>
<sequence>MSTPQGSNPPHGNSPDQGDAGAAGSPDQPAEQPVWGQQPAGGWGQQAATWNQQGWDQQGGRQAWPQQGWGQPQAGQQAWTQPQGQAWGPQPTPQWDQQSWGPQPTQQTAAVSKKRLLPLIVVAAAVLVIAVVGVLGFWKPGFFNTRVFDQTALQNGVQQVLTRDYGHEVSNVSCGQNIEVTTGATFTCDATVDGERLKVPVKVTSDDGHYEVGRV</sequence>
<comment type="caution">
    <text evidence="4">The sequence shown here is derived from an EMBL/GenBank/DDBJ whole genome shotgun (WGS) entry which is preliminary data.</text>
</comment>
<feature type="region of interest" description="Disordered" evidence="1">
    <location>
        <begin position="1"/>
        <end position="107"/>
    </location>
</feature>
<dbReference type="EMBL" id="JAAXLA010000019">
    <property type="protein sequence ID" value="NMH98097.1"/>
    <property type="molecule type" value="Genomic_DNA"/>
</dbReference>
<feature type="compositionally biased region" description="Low complexity" evidence="1">
    <location>
        <begin position="45"/>
        <end position="88"/>
    </location>
</feature>
<dbReference type="Proteomes" id="UP000820669">
    <property type="component" value="Unassembled WGS sequence"/>
</dbReference>
<feature type="domain" description="DUF4333" evidence="3">
    <location>
        <begin position="132"/>
        <end position="208"/>
    </location>
</feature>
<organism evidence="4 5">
    <name type="scientific">Pseudonocardia acidicola</name>
    <dbReference type="NCBI Taxonomy" id="2724939"/>
    <lineage>
        <taxon>Bacteria</taxon>
        <taxon>Bacillati</taxon>
        <taxon>Actinomycetota</taxon>
        <taxon>Actinomycetes</taxon>
        <taxon>Pseudonocardiales</taxon>
        <taxon>Pseudonocardiaceae</taxon>
        <taxon>Pseudonocardia</taxon>
    </lineage>
</organism>
<dbReference type="RefSeq" id="WP_169381547.1">
    <property type="nucleotide sequence ID" value="NZ_JAAXLA010000019.1"/>
</dbReference>
<name>A0ABX1SC30_9PSEU</name>
<dbReference type="InterPro" id="IPR025637">
    <property type="entry name" value="DUF4333"/>
</dbReference>
<feature type="compositionally biased region" description="Polar residues" evidence="1">
    <location>
        <begin position="1"/>
        <end position="16"/>
    </location>
</feature>
<evidence type="ECO:0000256" key="2">
    <source>
        <dbReference type="SAM" id="Phobius"/>
    </source>
</evidence>
<keyword evidence="2" id="KW-1133">Transmembrane helix</keyword>
<gene>
    <name evidence="4" type="ORF">HF526_12350</name>
</gene>
<dbReference type="Pfam" id="PF14230">
    <property type="entry name" value="DUF4333"/>
    <property type="match status" value="1"/>
</dbReference>
<evidence type="ECO:0000313" key="4">
    <source>
        <dbReference type="EMBL" id="NMH98097.1"/>
    </source>
</evidence>
<evidence type="ECO:0000256" key="1">
    <source>
        <dbReference type="SAM" id="MobiDB-lite"/>
    </source>
</evidence>
<evidence type="ECO:0000313" key="5">
    <source>
        <dbReference type="Proteomes" id="UP000820669"/>
    </source>
</evidence>
<keyword evidence="5" id="KW-1185">Reference proteome</keyword>
<protein>
    <submittedName>
        <fullName evidence="4">DUF4333 domain-containing protein</fullName>
    </submittedName>
</protein>
<keyword evidence="2" id="KW-0472">Membrane</keyword>
<evidence type="ECO:0000259" key="3">
    <source>
        <dbReference type="Pfam" id="PF14230"/>
    </source>
</evidence>
<feature type="compositionally biased region" description="Polar residues" evidence="1">
    <location>
        <begin position="93"/>
        <end position="107"/>
    </location>
</feature>
<keyword evidence="2" id="KW-0812">Transmembrane</keyword>